<keyword evidence="7 12" id="KW-0997">Cell inner membrane</keyword>
<evidence type="ECO:0000256" key="4">
    <source>
        <dbReference type="ARBA" id="ARBA00016461"/>
    </source>
</evidence>
<evidence type="ECO:0000256" key="6">
    <source>
        <dbReference type="ARBA" id="ARBA00022475"/>
    </source>
</evidence>
<keyword evidence="11 12" id="KW-0472">Membrane</keyword>
<evidence type="ECO:0000256" key="8">
    <source>
        <dbReference type="ARBA" id="ARBA00022692"/>
    </source>
</evidence>
<comment type="subcellular location">
    <subcellularLocation>
        <location evidence="2 12">Cell inner membrane</location>
        <topology evidence="2 12">Single-pass membrane protein</topology>
    </subcellularLocation>
</comment>
<accession>A0A011TPM7</accession>
<keyword evidence="6 12" id="KW-1003">Cell membrane</keyword>
<name>A0A011TPM7_9HYPH</name>
<dbReference type="InterPro" id="IPR007078">
    <property type="entry name" value="Haem_export_protD_CcmD"/>
</dbReference>
<evidence type="ECO:0000256" key="11">
    <source>
        <dbReference type="ARBA" id="ARBA00023136"/>
    </source>
</evidence>
<evidence type="ECO:0000256" key="1">
    <source>
        <dbReference type="ARBA" id="ARBA00002442"/>
    </source>
</evidence>
<dbReference type="RefSeq" id="WP_035027455.1">
    <property type="nucleotide sequence ID" value="NZ_KK073890.1"/>
</dbReference>
<dbReference type="eggNOG" id="ENOG5033CGS">
    <property type="taxonomic scope" value="Bacteria"/>
</dbReference>
<keyword evidence="5 12" id="KW-0813">Transport</keyword>
<gene>
    <name evidence="13" type="ORF">BG36_06675</name>
</gene>
<sequence length="56" mass="6247">MTTHDLYVAAAYGITVLVLGCLIGWILLDQRARRRELAELEAAGVRRRSARKAPKP</sequence>
<evidence type="ECO:0000256" key="5">
    <source>
        <dbReference type="ARBA" id="ARBA00022448"/>
    </source>
</evidence>
<feature type="transmembrane region" description="Helical" evidence="12">
    <location>
        <begin position="6"/>
        <end position="28"/>
    </location>
</feature>
<keyword evidence="10 12" id="KW-1133">Transmembrane helix</keyword>
<comment type="function">
    <text evidence="1 12">Required for the export of heme to the periplasm for the biogenesis of c-type cytochromes.</text>
</comment>
<evidence type="ECO:0000256" key="3">
    <source>
        <dbReference type="ARBA" id="ARBA00008741"/>
    </source>
</evidence>
<keyword evidence="9 12" id="KW-0201">Cytochrome c-type biogenesis</keyword>
<evidence type="ECO:0000256" key="10">
    <source>
        <dbReference type="ARBA" id="ARBA00022989"/>
    </source>
</evidence>
<organism evidence="13 14">
    <name type="scientific">Aquamicrobium defluvii</name>
    <dbReference type="NCBI Taxonomy" id="69279"/>
    <lineage>
        <taxon>Bacteria</taxon>
        <taxon>Pseudomonadati</taxon>
        <taxon>Pseudomonadota</taxon>
        <taxon>Alphaproteobacteria</taxon>
        <taxon>Hyphomicrobiales</taxon>
        <taxon>Phyllobacteriaceae</taxon>
        <taxon>Aquamicrobium</taxon>
    </lineage>
</organism>
<dbReference type="EMBL" id="JENY01000017">
    <property type="protein sequence ID" value="EXL05997.1"/>
    <property type="molecule type" value="Genomic_DNA"/>
</dbReference>
<dbReference type="GO" id="GO:0005886">
    <property type="term" value="C:plasma membrane"/>
    <property type="evidence" value="ECO:0007669"/>
    <property type="project" value="UniProtKB-SubCell"/>
</dbReference>
<evidence type="ECO:0000313" key="14">
    <source>
        <dbReference type="Proteomes" id="UP000019849"/>
    </source>
</evidence>
<comment type="similarity">
    <text evidence="3 12">Belongs to the CcmD/CycX/HelD family.</text>
</comment>
<evidence type="ECO:0000256" key="9">
    <source>
        <dbReference type="ARBA" id="ARBA00022748"/>
    </source>
</evidence>
<dbReference type="AlphaFoldDB" id="A0A011TPM7"/>
<protein>
    <recommendedName>
        <fullName evidence="4 12">Heme exporter protein D</fullName>
    </recommendedName>
</protein>
<evidence type="ECO:0000313" key="13">
    <source>
        <dbReference type="EMBL" id="EXL05997.1"/>
    </source>
</evidence>
<dbReference type="STRING" id="69279.BG36_06675"/>
<dbReference type="GO" id="GO:0017004">
    <property type="term" value="P:cytochrome complex assembly"/>
    <property type="evidence" value="ECO:0007669"/>
    <property type="project" value="UniProtKB-KW"/>
</dbReference>
<dbReference type="HOGENOM" id="CLU_199071_1_0_5"/>
<dbReference type="PATRIC" id="fig|69279.3.peg.2722"/>
<proteinExistence type="inferred from homology"/>
<dbReference type="GO" id="GO:0015886">
    <property type="term" value="P:heme transport"/>
    <property type="evidence" value="ECO:0007669"/>
    <property type="project" value="InterPro"/>
</dbReference>
<dbReference type="NCBIfam" id="TIGR03141">
    <property type="entry name" value="cytochro_ccmD"/>
    <property type="match status" value="1"/>
</dbReference>
<dbReference type="Pfam" id="PF04995">
    <property type="entry name" value="CcmD"/>
    <property type="match status" value="1"/>
</dbReference>
<evidence type="ECO:0000256" key="7">
    <source>
        <dbReference type="ARBA" id="ARBA00022519"/>
    </source>
</evidence>
<comment type="caution">
    <text evidence="13">The sequence shown here is derived from an EMBL/GenBank/DDBJ whole genome shotgun (WGS) entry which is preliminary data.</text>
</comment>
<evidence type="ECO:0000256" key="12">
    <source>
        <dbReference type="RuleBase" id="RU363101"/>
    </source>
</evidence>
<dbReference type="Proteomes" id="UP000019849">
    <property type="component" value="Unassembled WGS sequence"/>
</dbReference>
<reference evidence="13 14" key="1">
    <citation type="submission" date="2014-02" db="EMBL/GenBank/DDBJ databases">
        <title>Aquamicrobium defluvii Genome sequencing.</title>
        <authorList>
            <person name="Wang X."/>
        </authorList>
    </citation>
    <scope>NUCLEOTIDE SEQUENCE [LARGE SCALE GENOMIC DNA]</scope>
    <source>
        <strain evidence="13 14">W13Z1</strain>
    </source>
</reference>
<keyword evidence="8 12" id="KW-0812">Transmembrane</keyword>
<evidence type="ECO:0000256" key="2">
    <source>
        <dbReference type="ARBA" id="ARBA00004377"/>
    </source>
</evidence>